<dbReference type="PANTHER" id="PTHR31746:SF3">
    <property type="entry name" value="TRANSMEMBRANE PROTEIN 229B"/>
    <property type="match status" value="1"/>
</dbReference>
<proteinExistence type="inferred from homology"/>
<dbReference type="Pfam" id="PF06541">
    <property type="entry name" value="ABC_trans_CmpB"/>
    <property type="match status" value="1"/>
</dbReference>
<comment type="similarity">
    <text evidence="2">Belongs to the TMEM229 family.</text>
</comment>
<feature type="transmembrane region" description="Helical" evidence="6">
    <location>
        <begin position="77"/>
        <end position="100"/>
    </location>
</feature>
<protein>
    <recommendedName>
        <fullName evidence="8">Transmembrane protein 229B</fullName>
    </recommendedName>
</protein>
<organism evidence="7">
    <name type="scientific">Xenopus tropicalis</name>
    <name type="common">Western clawed frog</name>
    <name type="synonym">Silurana tropicalis</name>
    <dbReference type="NCBI Taxonomy" id="8364"/>
    <lineage>
        <taxon>Eukaryota</taxon>
        <taxon>Metazoa</taxon>
        <taxon>Chordata</taxon>
        <taxon>Craniata</taxon>
        <taxon>Vertebrata</taxon>
        <taxon>Euteleostomi</taxon>
        <taxon>Amphibia</taxon>
        <taxon>Batrachia</taxon>
        <taxon>Anura</taxon>
        <taxon>Pipoidea</taxon>
        <taxon>Pipidae</taxon>
        <taxon>Xenopodinae</taxon>
        <taxon>Xenopus</taxon>
        <taxon>Silurana</taxon>
    </lineage>
</organism>
<keyword evidence="5 6" id="KW-0472">Membrane</keyword>
<feature type="transmembrane region" description="Helical" evidence="6">
    <location>
        <begin position="46"/>
        <end position="65"/>
    </location>
</feature>
<dbReference type="AlphaFoldDB" id="A0A803J3E8"/>
<dbReference type="GeneTree" id="ENSGT00390000010899"/>
<keyword evidence="3 6" id="KW-0812">Transmembrane</keyword>
<evidence type="ECO:0000313" key="7">
    <source>
        <dbReference type="Ensembl" id="ENSXETP00000102363"/>
    </source>
</evidence>
<dbReference type="PANTHER" id="PTHR31746">
    <property type="entry name" value="TRANSMEMBRANE PROTEIN 229 FAMILY MEMBER"/>
    <property type="match status" value="1"/>
</dbReference>
<feature type="transmembrane region" description="Helical" evidence="6">
    <location>
        <begin position="120"/>
        <end position="142"/>
    </location>
</feature>
<feature type="transmembrane region" description="Helical" evidence="6">
    <location>
        <begin position="12"/>
        <end position="34"/>
    </location>
</feature>
<evidence type="ECO:0000256" key="3">
    <source>
        <dbReference type="ARBA" id="ARBA00022692"/>
    </source>
</evidence>
<evidence type="ECO:0000256" key="2">
    <source>
        <dbReference type="ARBA" id="ARBA00006371"/>
    </source>
</evidence>
<keyword evidence="4 6" id="KW-1133">Transmembrane helix</keyword>
<name>A0A803J3E8_XENTR</name>
<dbReference type="GO" id="GO:0016020">
    <property type="term" value="C:membrane"/>
    <property type="evidence" value="ECO:0007669"/>
    <property type="project" value="UniProtKB-SubCell"/>
</dbReference>
<dbReference type="InParanoid" id="A0A803J3E8"/>
<evidence type="ECO:0000256" key="6">
    <source>
        <dbReference type="SAM" id="Phobius"/>
    </source>
</evidence>
<reference evidence="7" key="1">
    <citation type="journal article" date="2010" name="Science">
        <title>The genome of the Western clawed frog Xenopus tropicalis.</title>
        <authorList>
            <person name="Hellsten U."/>
            <person name="Harland R.M."/>
            <person name="Gilchrist M.J."/>
            <person name="Hendrix D."/>
            <person name="Jurka J."/>
            <person name="Kapitonov V."/>
            <person name="Ovcharenko I."/>
            <person name="Putnam N.H."/>
            <person name="Shu S."/>
            <person name="Taher L."/>
            <person name="Blitz I.L."/>
            <person name="Blumberg B."/>
            <person name="Dichmann D.S."/>
            <person name="Dubchak I."/>
            <person name="Amaya E."/>
            <person name="Detter J.C."/>
            <person name="Fletcher R."/>
            <person name="Gerhard D.S."/>
            <person name="Goodstein D."/>
            <person name="Graves T."/>
            <person name="Grigoriev I.V."/>
            <person name="Grimwood J."/>
            <person name="Kawashima T."/>
            <person name="Lindquist E."/>
            <person name="Lucas S.M."/>
            <person name="Mead P.E."/>
            <person name="Mitros T."/>
            <person name="Ogino H."/>
            <person name="Ohta Y."/>
            <person name="Poliakov A.V."/>
            <person name="Pollet N."/>
            <person name="Robert J."/>
            <person name="Salamov A."/>
            <person name="Sater A.K."/>
            <person name="Schmutz J."/>
            <person name="Terry A."/>
            <person name="Vize P.D."/>
            <person name="Warren W.C."/>
            <person name="Wells D."/>
            <person name="Wills A."/>
            <person name="Wilson R.K."/>
            <person name="Zimmerman L.B."/>
            <person name="Zorn A.M."/>
            <person name="Grainger R."/>
            <person name="Grammer T."/>
            <person name="Khokha M.K."/>
            <person name="Richardson P.M."/>
            <person name="Rokhsar D.S."/>
        </authorList>
    </citation>
    <scope>NUCLEOTIDE SEQUENCE [LARGE SCALE GENOMIC DNA]</scope>
    <source>
        <strain evidence="7">Nigerian</strain>
    </source>
</reference>
<evidence type="ECO:0000256" key="5">
    <source>
        <dbReference type="ARBA" id="ARBA00023136"/>
    </source>
</evidence>
<evidence type="ECO:0008006" key="8">
    <source>
        <dbReference type="Google" id="ProtNLM"/>
    </source>
</evidence>
<dbReference type="InterPro" id="IPR010540">
    <property type="entry name" value="CmpB_TMEM229"/>
</dbReference>
<accession>A0A803J3E8</accession>
<dbReference type="Ensembl" id="ENSXETT00000118328">
    <property type="protein sequence ID" value="ENSXETP00000102363"/>
    <property type="gene ID" value="ENSXETG00000046056"/>
</dbReference>
<sequence>MEKTRSLSVFYRWYIYSVHGFVCEILFTAAWDYYHTLSWKLKGVSSIWALFIYGISILIMERMFLFLHPRYNLFTRCLIYTVWTYAWEFSTGFILRSFNACPWDYSHFPGNFLGLITLEYAVPWFVGCMIAEQFLISHTLLLQISSSGTRTKIKGI</sequence>
<reference evidence="7" key="2">
    <citation type="submission" date="2021-03" db="UniProtKB">
        <authorList>
            <consortium name="Ensembl"/>
        </authorList>
    </citation>
    <scope>IDENTIFICATION</scope>
</reference>
<comment type="subcellular location">
    <subcellularLocation>
        <location evidence="1">Membrane</location>
        <topology evidence="1">Multi-pass membrane protein</topology>
    </subcellularLocation>
</comment>
<evidence type="ECO:0000256" key="4">
    <source>
        <dbReference type="ARBA" id="ARBA00022989"/>
    </source>
</evidence>
<evidence type="ECO:0000256" key="1">
    <source>
        <dbReference type="ARBA" id="ARBA00004141"/>
    </source>
</evidence>